<reference evidence="7 8" key="1">
    <citation type="submission" date="2018-10" db="EMBL/GenBank/DDBJ databases">
        <title>A high-quality apple genome assembly.</title>
        <authorList>
            <person name="Hu J."/>
        </authorList>
    </citation>
    <scope>NUCLEOTIDE SEQUENCE [LARGE SCALE GENOMIC DNA]</scope>
    <source>
        <strain evidence="8">cv. HFTH1</strain>
        <tissue evidence="7">Young leaf</tissue>
    </source>
</reference>
<dbReference type="Pfam" id="PF05938">
    <property type="entry name" value="Self-incomp_S1"/>
    <property type="match status" value="1"/>
</dbReference>
<dbReference type="EMBL" id="RDQH01000332">
    <property type="protein sequence ID" value="RXH97141.1"/>
    <property type="molecule type" value="Genomic_DNA"/>
</dbReference>
<proteinExistence type="inferred from homology"/>
<evidence type="ECO:0000256" key="5">
    <source>
        <dbReference type="ARBA" id="ARBA00022729"/>
    </source>
</evidence>
<evidence type="ECO:0000313" key="7">
    <source>
        <dbReference type="EMBL" id="RXH97141.1"/>
    </source>
</evidence>
<dbReference type="GO" id="GO:0005576">
    <property type="term" value="C:extracellular region"/>
    <property type="evidence" value="ECO:0007669"/>
    <property type="project" value="UniProtKB-SubCell"/>
</dbReference>
<evidence type="ECO:0008006" key="9">
    <source>
        <dbReference type="Google" id="ProtNLM"/>
    </source>
</evidence>
<keyword evidence="5 6" id="KW-0732">Signal</keyword>
<evidence type="ECO:0000256" key="4">
    <source>
        <dbReference type="ARBA" id="ARBA00022525"/>
    </source>
</evidence>
<keyword evidence="8" id="KW-1185">Reference proteome</keyword>
<name>A0A498JVB3_MALDO</name>
<comment type="similarity">
    <text evidence="2">Belongs to the plant self-incompatibility (S1) protein family.</text>
</comment>
<evidence type="ECO:0000256" key="3">
    <source>
        <dbReference type="ARBA" id="ARBA00022471"/>
    </source>
</evidence>
<evidence type="ECO:0000256" key="2">
    <source>
        <dbReference type="ARBA" id="ARBA00005581"/>
    </source>
</evidence>
<keyword evidence="4" id="KW-0964">Secreted</keyword>
<dbReference type="Proteomes" id="UP000290289">
    <property type="component" value="Chromosome 6"/>
</dbReference>
<sequence length="130" mass="15270">MVGMSRVIFTLFAVVVVTLCQSSRQVSAWLDGEVLVEIQNVLHPSRADLQVQCLSGDDNLHNHSRIWQHLQLHWEKPVHVWLQGGPYDIYVAKRDQERCMHYCRWRVEEEGLYSLSNKNGIWENLCNWPQ</sequence>
<protein>
    <recommendedName>
        <fullName evidence="9">S-protein homolog</fullName>
    </recommendedName>
</protein>
<evidence type="ECO:0000256" key="1">
    <source>
        <dbReference type="ARBA" id="ARBA00004613"/>
    </source>
</evidence>
<comment type="caution">
    <text evidence="7">The sequence shown here is derived from an EMBL/GenBank/DDBJ whole genome shotgun (WGS) entry which is preliminary data.</text>
</comment>
<accession>A0A498JVB3</accession>
<evidence type="ECO:0000313" key="8">
    <source>
        <dbReference type="Proteomes" id="UP000290289"/>
    </source>
</evidence>
<dbReference type="AlphaFoldDB" id="A0A498JVB3"/>
<gene>
    <name evidence="7" type="ORF">DVH24_035809</name>
</gene>
<keyword evidence="3" id="KW-0713">Self-incompatibility</keyword>
<dbReference type="InterPro" id="IPR010264">
    <property type="entry name" value="Self-incomp_S1"/>
</dbReference>
<comment type="subcellular location">
    <subcellularLocation>
        <location evidence="1">Secreted</location>
    </subcellularLocation>
</comment>
<organism evidence="7 8">
    <name type="scientific">Malus domestica</name>
    <name type="common">Apple</name>
    <name type="synonym">Pyrus malus</name>
    <dbReference type="NCBI Taxonomy" id="3750"/>
    <lineage>
        <taxon>Eukaryota</taxon>
        <taxon>Viridiplantae</taxon>
        <taxon>Streptophyta</taxon>
        <taxon>Embryophyta</taxon>
        <taxon>Tracheophyta</taxon>
        <taxon>Spermatophyta</taxon>
        <taxon>Magnoliopsida</taxon>
        <taxon>eudicotyledons</taxon>
        <taxon>Gunneridae</taxon>
        <taxon>Pentapetalae</taxon>
        <taxon>rosids</taxon>
        <taxon>fabids</taxon>
        <taxon>Rosales</taxon>
        <taxon>Rosaceae</taxon>
        <taxon>Amygdaloideae</taxon>
        <taxon>Maleae</taxon>
        <taxon>Malus</taxon>
    </lineage>
</organism>
<feature type="chain" id="PRO_5019822488" description="S-protein homolog" evidence="6">
    <location>
        <begin position="29"/>
        <end position="130"/>
    </location>
</feature>
<feature type="signal peptide" evidence="6">
    <location>
        <begin position="1"/>
        <end position="28"/>
    </location>
</feature>
<dbReference type="GO" id="GO:0060320">
    <property type="term" value="P:rejection of self pollen"/>
    <property type="evidence" value="ECO:0007669"/>
    <property type="project" value="UniProtKB-KW"/>
</dbReference>
<evidence type="ECO:0000256" key="6">
    <source>
        <dbReference type="SAM" id="SignalP"/>
    </source>
</evidence>